<reference evidence="2 3" key="1">
    <citation type="journal article" date="2008" name="Proc. Natl. Acad. Sci. U.S.A.">
        <title>Niche adaptation and genome expansion in the chlorophyll d-producing cyanobacterium Acaryochloris marina.</title>
        <authorList>
            <person name="Swingley W.D."/>
            <person name="Chen M."/>
            <person name="Cheung P.C."/>
            <person name="Conrad A.L."/>
            <person name="Dejesa L.C."/>
            <person name="Hao J."/>
            <person name="Honchak B.M."/>
            <person name="Karbach L.E."/>
            <person name="Kurdoglu A."/>
            <person name="Lahiri S."/>
            <person name="Mastrian S.D."/>
            <person name="Miyashita H."/>
            <person name="Page L."/>
            <person name="Ramakrishna P."/>
            <person name="Satoh S."/>
            <person name="Sattley W.M."/>
            <person name="Shimada Y."/>
            <person name="Taylor H.L."/>
            <person name="Tomo T."/>
            <person name="Tsuchiya T."/>
            <person name="Wang Z.T."/>
            <person name="Raymond J."/>
            <person name="Mimuro M."/>
            <person name="Blankenship R.E."/>
            <person name="Touchman J.W."/>
        </authorList>
    </citation>
    <scope>NUCLEOTIDE SEQUENCE [LARGE SCALE GENOMIC DNA]</scope>
    <source>
        <strain evidence="3">MBIC 11017</strain>
    </source>
</reference>
<dbReference type="PANTHER" id="PTHR38591:SF1">
    <property type="entry name" value="BLL1000 PROTEIN"/>
    <property type="match status" value="1"/>
</dbReference>
<name>B0CF35_ACAM1</name>
<dbReference type="EMBL" id="CP000828">
    <property type="protein sequence ID" value="ABW30551.1"/>
    <property type="molecule type" value="Genomic_DNA"/>
</dbReference>
<gene>
    <name evidence="2" type="ordered locus">AM1_5601</name>
</gene>
<dbReference type="HOGENOM" id="CLU_040626_0_0_3"/>
<accession>B0CF35</accession>
<dbReference type="OrthoDB" id="9770826at2"/>
<dbReference type="AlphaFoldDB" id="B0CF35"/>
<dbReference type="Pfam" id="PF07143">
    <property type="entry name" value="CrtC"/>
    <property type="match status" value="1"/>
</dbReference>
<dbReference type="RefSeq" id="WP_012165771.1">
    <property type="nucleotide sequence ID" value="NC_009925.1"/>
</dbReference>
<keyword evidence="3" id="KW-1185">Reference proteome</keyword>
<organism evidence="2 3">
    <name type="scientific">Acaryochloris marina (strain MBIC 11017)</name>
    <dbReference type="NCBI Taxonomy" id="329726"/>
    <lineage>
        <taxon>Bacteria</taxon>
        <taxon>Bacillati</taxon>
        <taxon>Cyanobacteriota</taxon>
        <taxon>Cyanophyceae</taxon>
        <taxon>Acaryochloridales</taxon>
        <taxon>Acaryochloridaceae</taxon>
        <taxon>Acaryochloris</taxon>
    </lineage>
</organism>
<proteinExistence type="predicted"/>
<evidence type="ECO:0000313" key="2">
    <source>
        <dbReference type="EMBL" id="ABW30551.1"/>
    </source>
</evidence>
<dbReference type="Proteomes" id="UP000000268">
    <property type="component" value="Chromosome"/>
</dbReference>
<dbReference type="PANTHER" id="PTHR38591">
    <property type="entry name" value="HYDROLASE"/>
    <property type="match status" value="1"/>
</dbReference>
<evidence type="ECO:0000259" key="1">
    <source>
        <dbReference type="Pfam" id="PF07143"/>
    </source>
</evidence>
<dbReference type="SUPFAM" id="SSF159245">
    <property type="entry name" value="AttH-like"/>
    <property type="match status" value="1"/>
</dbReference>
<feature type="domain" description="AttH" evidence="1">
    <location>
        <begin position="64"/>
        <end position="235"/>
    </location>
</feature>
<protein>
    <recommendedName>
        <fullName evidence="1">AttH domain-containing protein</fullName>
    </recommendedName>
</protein>
<dbReference type="Gene3D" id="2.40.370.10">
    <property type="entry name" value="AttH-like domain"/>
    <property type="match status" value="2"/>
</dbReference>
<dbReference type="Pfam" id="PF17186">
    <property type="entry name" value="Lipocalin_9"/>
    <property type="match status" value="1"/>
</dbReference>
<dbReference type="eggNOG" id="COG5621">
    <property type="taxonomic scope" value="Bacteria"/>
</dbReference>
<sequence length="376" mass="42408">MQRWLGWLISLILGLLIIGSPAWAMEQGTVEWATPTEVPEFQKATAPIKLSFPKDFGLHEDYQTEWWYYTGNLETETGRPFGYELTLFRRGLTPGLANQQGSAWRSNQVYFSHFTLSDIENQQFYPVERFNRGAAELAGAQANPYRIWLDDWSVEEEQPGTLQLHAQGPKAEINLQVSLTTPVLQGNNGFIVKGTEPGNASYYYSVVQQPTQGTVIIEGEPFTVSGSSWTDHEFATRPLSQGTQGWDWFSLQLEDSSALMLYGLRSIDGFDLPESSGTYINSDGKVQHLNGEDYQIQVLERWTSPKSRTQYPSKWAISVPKLDLEIQVAPMMNNQELLLSTKYWEGAVGISGTQSQQSIQGKGYVELTGYDRDLNF</sequence>
<dbReference type="KEGG" id="amr:AM1_5601"/>
<dbReference type="InterPro" id="IPR010791">
    <property type="entry name" value="AttH_dom"/>
</dbReference>
<dbReference type="InterPro" id="IPR023374">
    <property type="entry name" value="AttH-like_dom_sf"/>
</dbReference>
<evidence type="ECO:0000313" key="3">
    <source>
        <dbReference type="Proteomes" id="UP000000268"/>
    </source>
</evidence>
<dbReference type="STRING" id="329726.AM1_5601"/>